<sequence>MDEMALYVLGNVDWYRRRVTFPPLPLSSDYEDLCLDFGLAVAEEYTRDYSLPKIPQATFFAMVVNKAVELSVVSRDIARALKSTLKGLQWTTFESSLSVNKHALLEAIFYAMVLNDAVELEVTSVEEERIAKIKMTSQLRSPDELLAKATSEGNLCSTSGSHRWSVEPIRNPSGELTEAEMKTTRYFHFYVREDDHPRSIPSFIARIVEAEKGPERKRSRSSYREPLNWLSRTGTRDAVTLRDWVSHRGADRCRERATLITWQKASRGVTNLPHVGSRKRPRAEDGWDAAAVSTPPLRVWAPPSKGKGTEESAPHYRSGDRSAFDEARGSPSAGGSRSSQQAAPQAVVEPLVNTQAPAVDFLVADTFANSALVEKLSKSWSLALLDLAEPSAVNEEQVAIAESECQRSEEAAAKYKRRSEKLKKEKEALETEKKDLHRQLEEACSKAVTKEEKLRKAED</sequence>
<comment type="caution">
    <text evidence="2">The sequence shown here is derived from an EMBL/GenBank/DDBJ whole genome shotgun (WGS) entry which is preliminary data.</text>
</comment>
<evidence type="ECO:0000313" key="3">
    <source>
        <dbReference type="Proteomes" id="UP001153076"/>
    </source>
</evidence>
<reference evidence="2" key="1">
    <citation type="submission" date="2022-04" db="EMBL/GenBank/DDBJ databases">
        <title>Carnegiea gigantea Genome sequencing and assembly v2.</title>
        <authorList>
            <person name="Copetti D."/>
            <person name="Sanderson M.J."/>
            <person name="Burquez A."/>
            <person name="Wojciechowski M.F."/>
        </authorList>
    </citation>
    <scope>NUCLEOTIDE SEQUENCE</scope>
    <source>
        <strain evidence="2">SGP5-SGP5p</strain>
        <tissue evidence="2">Aerial part</tissue>
    </source>
</reference>
<evidence type="ECO:0000313" key="2">
    <source>
        <dbReference type="EMBL" id="KAJ8437466.1"/>
    </source>
</evidence>
<dbReference type="OrthoDB" id="1112564at2759"/>
<proteinExistence type="predicted"/>
<feature type="compositionally biased region" description="Basic and acidic residues" evidence="1">
    <location>
        <begin position="307"/>
        <end position="328"/>
    </location>
</feature>
<organism evidence="2 3">
    <name type="scientific">Carnegiea gigantea</name>
    <dbReference type="NCBI Taxonomy" id="171969"/>
    <lineage>
        <taxon>Eukaryota</taxon>
        <taxon>Viridiplantae</taxon>
        <taxon>Streptophyta</taxon>
        <taxon>Embryophyta</taxon>
        <taxon>Tracheophyta</taxon>
        <taxon>Spermatophyta</taxon>
        <taxon>Magnoliopsida</taxon>
        <taxon>eudicotyledons</taxon>
        <taxon>Gunneridae</taxon>
        <taxon>Pentapetalae</taxon>
        <taxon>Caryophyllales</taxon>
        <taxon>Cactineae</taxon>
        <taxon>Cactaceae</taxon>
        <taxon>Cactoideae</taxon>
        <taxon>Echinocereeae</taxon>
        <taxon>Carnegiea</taxon>
    </lineage>
</organism>
<dbReference type="AlphaFoldDB" id="A0A9Q1K6V7"/>
<accession>A0A9Q1K6V7</accession>
<feature type="region of interest" description="Disordered" evidence="1">
    <location>
        <begin position="294"/>
        <end position="346"/>
    </location>
</feature>
<dbReference type="EMBL" id="JAKOGI010000299">
    <property type="protein sequence ID" value="KAJ8437466.1"/>
    <property type="molecule type" value="Genomic_DNA"/>
</dbReference>
<name>A0A9Q1K6V7_9CARY</name>
<evidence type="ECO:0000256" key="1">
    <source>
        <dbReference type="SAM" id="MobiDB-lite"/>
    </source>
</evidence>
<feature type="region of interest" description="Disordered" evidence="1">
    <location>
        <begin position="409"/>
        <end position="459"/>
    </location>
</feature>
<gene>
    <name evidence="2" type="ORF">Cgig2_012906</name>
</gene>
<dbReference type="Proteomes" id="UP001153076">
    <property type="component" value="Unassembled WGS sequence"/>
</dbReference>
<keyword evidence="3" id="KW-1185">Reference proteome</keyword>
<feature type="compositionally biased region" description="Basic and acidic residues" evidence="1">
    <location>
        <begin position="422"/>
        <end position="459"/>
    </location>
</feature>
<feature type="compositionally biased region" description="Low complexity" evidence="1">
    <location>
        <begin position="329"/>
        <end position="346"/>
    </location>
</feature>
<protein>
    <submittedName>
        <fullName evidence="2">Uncharacterized protein</fullName>
    </submittedName>
</protein>